<evidence type="ECO:0000313" key="3">
    <source>
        <dbReference type="Proteomes" id="UP000306272"/>
    </source>
</evidence>
<organism evidence="2 3">
    <name type="scientific">Pseudomonas jessenii</name>
    <dbReference type="NCBI Taxonomy" id="77298"/>
    <lineage>
        <taxon>Bacteria</taxon>
        <taxon>Pseudomonadati</taxon>
        <taxon>Pseudomonadota</taxon>
        <taxon>Gammaproteobacteria</taxon>
        <taxon>Pseudomonadales</taxon>
        <taxon>Pseudomonadaceae</taxon>
        <taxon>Pseudomonas</taxon>
    </lineage>
</organism>
<feature type="compositionally biased region" description="Basic residues" evidence="1">
    <location>
        <begin position="51"/>
        <end position="60"/>
    </location>
</feature>
<dbReference type="Proteomes" id="UP000306272">
    <property type="component" value="Unassembled WGS sequence"/>
</dbReference>
<protein>
    <submittedName>
        <fullName evidence="2">Uncharacterized protein</fullName>
    </submittedName>
</protein>
<reference evidence="2" key="1">
    <citation type="submission" date="2019-06" db="EMBL/GenBank/DDBJ databases">
        <title>Pseudomonas-derived Butenolides : (Bio)synthesis of Styrolides.</title>
        <authorList>
            <person name="Klapper M."/>
            <person name="Chowdhury S."/>
            <person name="Stallforth P."/>
        </authorList>
    </citation>
    <scope>NUCLEOTIDE SEQUENCE [LARGE SCALE GENOMIC DNA]</scope>
    <source>
        <strain evidence="2">EC-S101</strain>
    </source>
</reference>
<proteinExistence type="predicted"/>
<evidence type="ECO:0000256" key="1">
    <source>
        <dbReference type="SAM" id="MobiDB-lite"/>
    </source>
</evidence>
<evidence type="ECO:0000313" key="2">
    <source>
        <dbReference type="EMBL" id="TNB93743.1"/>
    </source>
</evidence>
<comment type="caution">
    <text evidence="2">The sequence shown here is derived from an EMBL/GenBank/DDBJ whole genome shotgun (WGS) entry which is preliminary data.</text>
</comment>
<dbReference type="EMBL" id="VDDB01000014">
    <property type="protein sequence ID" value="TNB93743.1"/>
    <property type="molecule type" value="Genomic_DNA"/>
</dbReference>
<sequence>MARELAPAWVRSAHKIFRAASQPSGSKLPRHKKCATSAAGFSTENQGFAGRRPRQTRRHGPFTPRTLCGKRRHTLQFEPAAE</sequence>
<gene>
    <name evidence="2" type="ORF">FHG55_18660</name>
</gene>
<dbReference type="AlphaFoldDB" id="A0A5C4KV42"/>
<name>A0A5C4KV42_PSEJE</name>
<feature type="region of interest" description="Disordered" evidence="1">
    <location>
        <begin position="36"/>
        <end position="67"/>
    </location>
</feature>
<accession>A0A5C4KV42</accession>
<keyword evidence="3" id="KW-1185">Reference proteome</keyword>